<dbReference type="PANTHER" id="PTHR19288">
    <property type="entry name" value="4-NITROPHENYLPHOSPHATASE-RELATED"/>
    <property type="match status" value="1"/>
</dbReference>
<evidence type="ECO:0000313" key="2">
    <source>
        <dbReference type="Proteomes" id="UP000037178"/>
    </source>
</evidence>
<dbReference type="PATRIC" id="fig|1675527.3.peg.234"/>
<sequence length="290" mass="31724">MTQIVNSLAEISDRYDVLFCDLWGCVHNGRQAFPEAVAALQGFRQRGGTVVLLTNAPRSRHYVEPQLERLGVPRDAWDVITTSGDSARSAMFTGAAGSKVWFIGYDSDLSVFDPLQIIDNPVEISRVDLEEAEGIICCGPEDPYADPALYRPQFLYAKQKGLPLLCFNPDIVVDVGEKRQWCAGALAQLYTEMGGQSLYFGKPHPPIYDLARRRLAAMSKDVDERRILCVGDGIITDVAGAMGEDLDCLYITGGLAAAETKTETQPDPAALEAHLAASAYDPLYSIGFLR</sequence>
<dbReference type="InterPro" id="IPR023214">
    <property type="entry name" value="HAD_sf"/>
</dbReference>
<dbReference type="NCBIfam" id="TIGR01459">
    <property type="entry name" value="HAD-SF-IIA-hyp4"/>
    <property type="match status" value="1"/>
</dbReference>
<evidence type="ECO:0000313" key="1">
    <source>
        <dbReference type="EMBL" id="KMW60046.1"/>
    </source>
</evidence>
<dbReference type="GO" id="GO:0005737">
    <property type="term" value="C:cytoplasm"/>
    <property type="evidence" value="ECO:0007669"/>
    <property type="project" value="TreeGrafter"/>
</dbReference>
<gene>
    <name evidence="1" type="ORF">AIOL_000196</name>
</gene>
<protein>
    <submittedName>
        <fullName evidence="1">HAD superfamily protein</fullName>
    </submittedName>
</protein>
<dbReference type="InterPro" id="IPR006357">
    <property type="entry name" value="HAD-SF_hydro_IIA"/>
</dbReference>
<dbReference type="Pfam" id="PF13344">
    <property type="entry name" value="Hydrolase_6"/>
    <property type="match status" value="1"/>
</dbReference>
<name>A0A0J9EBM2_9RHOB</name>
<proteinExistence type="predicted"/>
<dbReference type="Proteomes" id="UP000037178">
    <property type="component" value="Unassembled WGS sequence"/>
</dbReference>
<dbReference type="InterPro" id="IPR036412">
    <property type="entry name" value="HAD-like_sf"/>
</dbReference>
<comment type="caution">
    <text evidence="1">The sequence shown here is derived from an EMBL/GenBank/DDBJ whole genome shotgun (WGS) entry which is preliminary data.</text>
</comment>
<dbReference type="STRING" id="1675527.AIOL_000196"/>
<dbReference type="Gene3D" id="3.40.50.1000">
    <property type="entry name" value="HAD superfamily/HAD-like"/>
    <property type="match status" value="2"/>
</dbReference>
<dbReference type="OrthoDB" id="9791073at2"/>
<reference evidence="1 2" key="1">
    <citation type="submission" date="2015-06" db="EMBL/GenBank/DDBJ databases">
        <title>Draft genome sequence of an Alphaproteobacteria species associated to the Mediterranean sponge Oscarella lobularis.</title>
        <authorList>
            <person name="Jourda C."/>
            <person name="Santini S."/>
            <person name="Claverie J.-M."/>
        </authorList>
    </citation>
    <scope>NUCLEOTIDE SEQUENCE [LARGE SCALE GENOMIC DNA]</scope>
    <source>
        <strain evidence="1">IGS</strain>
    </source>
</reference>
<dbReference type="RefSeq" id="WP_049641177.1">
    <property type="nucleotide sequence ID" value="NZ_LFTY01000001.1"/>
</dbReference>
<dbReference type="PANTHER" id="PTHR19288:SF90">
    <property type="entry name" value="OS08G0542600 PROTEIN"/>
    <property type="match status" value="1"/>
</dbReference>
<accession>A0A0J9EBM2</accession>
<dbReference type="EMBL" id="LFTY01000001">
    <property type="protein sequence ID" value="KMW60046.1"/>
    <property type="molecule type" value="Genomic_DNA"/>
</dbReference>
<dbReference type="InterPro" id="IPR006356">
    <property type="entry name" value="HAD-SF_hydro_IIA_hyp3"/>
</dbReference>
<keyword evidence="2" id="KW-1185">Reference proteome</keyword>
<dbReference type="AlphaFoldDB" id="A0A0J9EBM2"/>
<organism evidence="1 2">
    <name type="scientific">Candidatus Rhodobacter oscarellae</name>
    <dbReference type="NCBI Taxonomy" id="1675527"/>
    <lineage>
        <taxon>Bacteria</taxon>
        <taxon>Pseudomonadati</taxon>
        <taxon>Pseudomonadota</taxon>
        <taxon>Alphaproteobacteria</taxon>
        <taxon>Rhodobacterales</taxon>
        <taxon>Rhodobacter group</taxon>
        <taxon>Rhodobacter</taxon>
    </lineage>
</organism>
<dbReference type="Pfam" id="PF13242">
    <property type="entry name" value="Hydrolase_like"/>
    <property type="match status" value="1"/>
</dbReference>
<dbReference type="SUPFAM" id="SSF56784">
    <property type="entry name" value="HAD-like"/>
    <property type="match status" value="1"/>
</dbReference>
<dbReference type="CDD" id="cd07525">
    <property type="entry name" value="HAD_like"/>
    <property type="match status" value="1"/>
</dbReference>
<dbReference type="GO" id="GO:0016791">
    <property type="term" value="F:phosphatase activity"/>
    <property type="evidence" value="ECO:0007669"/>
    <property type="project" value="TreeGrafter"/>
</dbReference>